<evidence type="ECO:0000256" key="6">
    <source>
        <dbReference type="ARBA" id="ARBA00023002"/>
    </source>
</evidence>
<name>A0ABX2DFY3_9SPHI</name>
<dbReference type="InterPro" id="IPR003710">
    <property type="entry name" value="ApbA"/>
</dbReference>
<dbReference type="SUPFAM" id="SSF48179">
    <property type="entry name" value="6-phosphogluconate dehydrogenase C-terminal domain-like"/>
    <property type="match status" value="1"/>
</dbReference>
<feature type="domain" description="Ketopantoate reductase N-terminal" evidence="11">
    <location>
        <begin position="7"/>
        <end position="158"/>
    </location>
</feature>
<dbReference type="EMBL" id="JABMKV010000004">
    <property type="protein sequence ID" value="NQX33014.1"/>
    <property type="molecule type" value="Genomic_DNA"/>
</dbReference>
<dbReference type="Gene3D" id="3.40.50.720">
    <property type="entry name" value="NAD(P)-binding Rossmann-like Domain"/>
    <property type="match status" value="1"/>
</dbReference>
<dbReference type="PANTHER" id="PTHR21708:SF26">
    <property type="entry name" value="2-DEHYDROPANTOATE 2-REDUCTASE"/>
    <property type="match status" value="1"/>
</dbReference>
<keyword evidence="10" id="KW-0472">Membrane</keyword>
<dbReference type="InterPro" id="IPR013328">
    <property type="entry name" value="6PGD_dom2"/>
</dbReference>
<sequence length="308" mass="33825">MIHKTKIVIAGIGGVGGYFGGLLARAYAGNDDIEVHFIARGEHLKAIKANGLNVIKGDIDFIATPFLATDDAREIGIADYIIICTKSYDLTAMLDQLKPCIGTETVLLPLLNGVEAVEKIRAQFPNHLVPAGCAYIVSAIKEPGVVENMGNRQEIYFGLDAESDERLSKLEDLFKAAGVEATLSEEISQLIWQKFIFLSCIATATSFYEKPVGQLLKENSAELRTFIDETSALAKAKNIEVDPSTADKAMAHYESLPFATTSSMQRDFQFKRKNTELESITGYVVRQGKDLGIPTPHFEAAYQELLIR</sequence>
<comment type="caution">
    <text evidence="13">The sequence shown here is derived from an EMBL/GenBank/DDBJ whole genome shotgun (WGS) entry which is preliminary data.</text>
</comment>
<evidence type="ECO:0000256" key="4">
    <source>
        <dbReference type="ARBA" id="ARBA00019465"/>
    </source>
</evidence>
<dbReference type="Proteomes" id="UP000762110">
    <property type="component" value="Unassembled WGS sequence"/>
</dbReference>
<comment type="function">
    <text evidence="9">Catalyzes the NADPH-dependent reduction of ketopantoate into pantoic acid.</text>
</comment>
<evidence type="ECO:0000313" key="14">
    <source>
        <dbReference type="Proteomes" id="UP000762110"/>
    </source>
</evidence>
<dbReference type="Gene3D" id="1.10.1040.10">
    <property type="entry name" value="N-(1-d-carboxylethyl)-l-norvaline Dehydrogenase, domain 2"/>
    <property type="match status" value="1"/>
</dbReference>
<dbReference type="EC" id="1.1.1.169" evidence="3 9"/>
<dbReference type="NCBIfam" id="TIGR00745">
    <property type="entry name" value="apbA_panE"/>
    <property type="match status" value="1"/>
</dbReference>
<dbReference type="InterPro" id="IPR013332">
    <property type="entry name" value="KPR_N"/>
</dbReference>
<keyword evidence="10" id="KW-0812">Transmembrane</keyword>
<evidence type="ECO:0000313" key="13">
    <source>
        <dbReference type="EMBL" id="NQX33014.1"/>
    </source>
</evidence>
<dbReference type="PANTHER" id="PTHR21708">
    <property type="entry name" value="PROBABLE 2-DEHYDROPANTOATE 2-REDUCTASE"/>
    <property type="match status" value="1"/>
</dbReference>
<dbReference type="Pfam" id="PF08546">
    <property type="entry name" value="ApbA_C"/>
    <property type="match status" value="1"/>
</dbReference>
<organism evidence="13 14">
    <name type="scientific">Pedobacter boryungensis</name>
    <dbReference type="NCBI Taxonomy" id="869962"/>
    <lineage>
        <taxon>Bacteria</taxon>
        <taxon>Pseudomonadati</taxon>
        <taxon>Bacteroidota</taxon>
        <taxon>Sphingobacteriia</taxon>
        <taxon>Sphingobacteriales</taxon>
        <taxon>Sphingobacteriaceae</taxon>
        <taxon>Pedobacter</taxon>
    </lineage>
</organism>
<keyword evidence="6 9" id="KW-0560">Oxidoreductase</keyword>
<keyword evidence="9" id="KW-0566">Pantothenate biosynthesis</keyword>
<comment type="similarity">
    <text evidence="2 9">Belongs to the ketopantoate reductase family.</text>
</comment>
<evidence type="ECO:0000259" key="11">
    <source>
        <dbReference type="Pfam" id="PF02558"/>
    </source>
</evidence>
<protein>
    <recommendedName>
        <fullName evidence="4 9">2-dehydropantoate 2-reductase</fullName>
        <ecNumber evidence="3 9">1.1.1.169</ecNumber>
    </recommendedName>
    <alternativeName>
        <fullName evidence="7 9">Ketopantoate reductase</fullName>
    </alternativeName>
</protein>
<accession>A0ABX2DFY3</accession>
<keyword evidence="5 9" id="KW-0521">NADP</keyword>
<gene>
    <name evidence="13" type="ORF">HQN85_14850</name>
</gene>
<feature type="domain" description="Ketopantoate reductase C-terminal" evidence="12">
    <location>
        <begin position="187"/>
        <end position="304"/>
    </location>
</feature>
<evidence type="ECO:0000256" key="2">
    <source>
        <dbReference type="ARBA" id="ARBA00007870"/>
    </source>
</evidence>
<evidence type="ECO:0000256" key="5">
    <source>
        <dbReference type="ARBA" id="ARBA00022857"/>
    </source>
</evidence>
<dbReference type="InterPro" id="IPR051402">
    <property type="entry name" value="KPR-Related"/>
</dbReference>
<evidence type="ECO:0000256" key="9">
    <source>
        <dbReference type="RuleBase" id="RU362068"/>
    </source>
</evidence>
<feature type="transmembrane region" description="Helical" evidence="10">
    <location>
        <begin position="7"/>
        <end position="28"/>
    </location>
</feature>
<dbReference type="InterPro" id="IPR013752">
    <property type="entry name" value="KPA_reductase"/>
</dbReference>
<comment type="pathway">
    <text evidence="1 9">Cofactor biosynthesis; (R)-pantothenate biosynthesis; (R)-pantoate from 3-methyl-2-oxobutanoate: step 2/2.</text>
</comment>
<evidence type="ECO:0000256" key="8">
    <source>
        <dbReference type="ARBA" id="ARBA00048793"/>
    </source>
</evidence>
<proteinExistence type="inferred from homology"/>
<evidence type="ECO:0000256" key="1">
    <source>
        <dbReference type="ARBA" id="ARBA00004994"/>
    </source>
</evidence>
<keyword evidence="14" id="KW-1185">Reference proteome</keyword>
<dbReference type="InterPro" id="IPR036291">
    <property type="entry name" value="NAD(P)-bd_dom_sf"/>
</dbReference>
<dbReference type="SUPFAM" id="SSF51735">
    <property type="entry name" value="NAD(P)-binding Rossmann-fold domains"/>
    <property type="match status" value="1"/>
</dbReference>
<dbReference type="GO" id="GO:0008677">
    <property type="term" value="F:2-dehydropantoate 2-reductase activity"/>
    <property type="evidence" value="ECO:0007669"/>
    <property type="project" value="UniProtKB-EC"/>
</dbReference>
<evidence type="ECO:0000256" key="3">
    <source>
        <dbReference type="ARBA" id="ARBA00013014"/>
    </source>
</evidence>
<dbReference type="Pfam" id="PF02558">
    <property type="entry name" value="ApbA"/>
    <property type="match status" value="1"/>
</dbReference>
<evidence type="ECO:0000256" key="10">
    <source>
        <dbReference type="SAM" id="Phobius"/>
    </source>
</evidence>
<evidence type="ECO:0000256" key="7">
    <source>
        <dbReference type="ARBA" id="ARBA00032024"/>
    </source>
</evidence>
<reference evidence="13 14" key="1">
    <citation type="submission" date="2020-05" db="EMBL/GenBank/DDBJ databases">
        <title>Description of Pedobacter foliorum sp. nov.</title>
        <authorList>
            <person name="Qi S."/>
            <person name="Carlier A."/>
            <person name="Cnockaert M."/>
            <person name="Vandamme P."/>
        </authorList>
    </citation>
    <scope>NUCLEOTIDE SEQUENCE [LARGE SCALE GENOMIC DNA]</scope>
    <source>
        <strain evidence="13 14">LMG 31300</strain>
    </source>
</reference>
<dbReference type="RefSeq" id="WP_173273707.1">
    <property type="nucleotide sequence ID" value="NZ_JABMKV010000004.1"/>
</dbReference>
<dbReference type="InterPro" id="IPR008927">
    <property type="entry name" value="6-PGluconate_DH-like_C_sf"/>
</dbReference>
<evidence type="ECO:0000259" key="12">
    <source>
        <dbReference type="Pfam" id="PF08546"/>
    </source>
</evidence>
<comment type="catalytic activity">
    <reaction evidence="8 9">
        <text>(R)-pantoate + NADP(+) = 2-dehydropantoate + NADPH + H(+)</text>
        <dbReference type="Rhea" id="RHEA:16233"/>
        <dbReference type="ChEBI" id="CHEBI:11561"/>
        <dbReference type="ChEBI" id="CHEBI:15378"/>
        <dbReference type="ChEBI" id="CHEBI:15980"/>
        <dbReference type="ChEBI" id="CHEBI:57783"/>
        <dbReference type="ChEBI" id="CHEBI:58349"/>
        <dbReference type="EC" id="1.1.1.169"/>
    </reaction>
</comment>
<keyword evidence="10" id="KW-1133">Transmembrane helix</keyword>